<dbReference type="Pfam" id="PF13684">
    <property type="entry name" value="FakA-like_C"/>
    <property type="match status" value="1"/>
</dbReference>
<reference evidence="3" key="1">
    <citation type="submission" date="2020-05" db="EMBL/GenBank/DDBJ databases">
        <authorList>
            <person name="Chiriac C."/>
            <person name="Salcher M."/>
            <person name="Ghai R."/>
            <person name="Kavagutti S V."/>
        </authorList>
    </citation>
    <scope>NUCLEOTIDE SEQUENCE</scope>
</reference>
<evidence type="ECO:0000313" key="3">
    <source>
        <dbReference type="EMBL" id="CAB4932556.1"/>
    </source>
</evidence>
<protein>
    <submittedName>
        <fullName evidence="3">Unannotated protein</fullName>
    </submittedName>
</protein>
<dbReference type="InterPro" id="IPR036117">
    <property type="entry name" value="DhaL_dom_sf"/>
</dbReference>
<dbReference type="SMART" id="SM01121">
    <property type="entry name" value="Dak1_2"/>
    <property type="match status" value="1"/>
</dbReference>
<dbReference type="InterPro" id="IPR033470">
    <property type="entry name" value="FakA-like_C"/>
</dbReference>
<dbReference type="InterPro" id="IPR019986">
    <property type="entry name" value="YloV-like"/>
</dbReference>
<feature type="domain" description="DhaL" evidence="2">
    <location>
        <begin position="17"/>
        <end position="216"/>
    </location>
</feature>
<dbReference type="PROSITE" id="PS51480">
    <property type="entry name" value="DHAL"/>
    <property type="match status" value="1"/>
</dbReference>
<dbReference type="Gene3D" id="1.25.40.340">
    <property type="match status" value="1"/>
</dbReference>
<evidence type="ECO:0000256" key="1">
    <source>
        <dbReference type="SAM" id="MobiDB-lite"/>
    </source>
</evidence>
<name>A0A6J7IPD2_9ZZZZ</name>
<proteinExistence type="predicted"/>
<dbReference type="InterPro" id="IPR050270">
    <property type="entry name" value="DegV_domain_contain"/>
</dbReference>
<dbReference type="Pfam" id="PF21645">
    <property type="entry name" value="FakA-like_M"/>
    <property type="match status" value="1"/>
</dbReference>
<dbReference type="NCBIfam" id="TIGR03599">
    <property type="entry name" value="YloV"/>
    <property type="match status" value="1"/>
</dbReference>
<gene>
    <name evidence="3" type="ORF">UFOPK3772_00348</name>
</gene>
<dbReference type="PANTHER" id="PTHR33434">
    <property type="entry name" value="DEGV DOMAIN-CONTAINING PROTEIN DR_1986-RELATED"/>
    <property type="match status" value="1"/>
</dbReference>
<dbReference type="AlphaFoldDB" id="A0A6J7IPD2"/>
<dbReference type="InterPro" id="IPR048394">
    <property type="entry name" value="FakA-like_M"/>
</dbReference>
<organism evidence="3">
    <name type="scientific">freshwater metagenome</name>
    <dbReference type="NCBI Taxonomy" id="449393"/>
    <lineage>
        <taxon>unclassified sequences</taxon>
        <taxon>metagenomes</taxon>
        <taxon>ecological metagenomes</taxon>
    </lineage>
</organism>
<feature type="region of interest" description="Disordered" evidence="1">
    <location>
        <begin position="225"/>
        <end position="245"/>
    </location>
</feature>
<evidence type="ECO:0000259" key="2">
    <source>
        <dbReference type="PROSITE" id="PS51480"/>
    </source>
</evidence>
<dbReference type="SUPFAM" id="SSF101473">
    <property type="entry name" value="DhaL-like"/>
    <property type="match status" value="1"/>
</dbReference>
<dbReference type="SMART" id="SM01120">
    <property type="entry name" value="Dak2"/>
    <property type="match status" value="1"/>
</dbReference>
<dbReference type="PANTHER" id="PTHR33434:SF4">
    <property type="entry name" value="PHOSPHATASE PROTEIN"/>
    <property type="match status" value="1"/>
</dbReference>
<dbReference type="EMBL" id="CAFBNE010000007">
    <property type="protein sequence ID" value="CAB4932556.1"/>
    <property type="molecule type" value="Genomic_DNA"/>
</dbReference>
<dbReference type="InterPro" id="IPR004007">
    <property type="entry name" value="DhaL_dom"/>
</dbReference>
<accession>A0A6J7IPD2</accession>
<sequence>MNAVSFGNPSALANPAAFVRDWAHAALAGLGEARAEIDAMNVFPVPDGDTGTNVYLTMEAGCAGIDEAMERDSSMPSAAMGLARGSLLGARGNSGVILSQILRGTAEVLAAIPSERDIRGTDIAAMLERGAELAYSAVAKPVEGTILTVVRAAASAARAASAHSPTVSPAQAAGAASEGAAEALEQTPSLLESLRIAGVVDAGGRALVVVLDALVDVLSGVKRAPANRRASPGHRSQAGAALSASPDRAALSGPAFEVMFLLDADEPSVAQLRAALAAIGDSLVVSGAAPLWNVHVHVDDPGAAVEAGVEAGRPHRIRITALDKHALGGERPPRALVAVTHGAGTAALLHEAGVITVAALANTRPSTAELLAAVLESGADEVILLPSDGDTRAVAGVAAAEARAAGVRVSVIPTKAIVQTLAAAAVHDPQARFEDDVVAMTRAAGATRYAAVTVASREVLTTAGPCRVGDILGLVDGDISAVGGDVRGVSRDLLNAMLAAGGELVTLVFGSDVTPAFADGLTAWLAAEHPMVEVTAYDGGQPLWPVIIGVE</sequence>
<dbReference type="GO" id="GO:0006071">
    <property type="term" value="P:glycerol metabolic process"/>
    <property type="evidence" value="ECO:0007669"/>
    <property type="project" value="InterPro"/>
</dbReference>
<dbReference type="Pfam" id="PF02734">
    <property type="entry name" value="Dak2"/>
    <property type="match status" value="1"/>
</dbReference>
<dbReference type="GO" id="GO:0004371">
    <property type="term" value="F:glycerone kinase activity"/>
    <property type="evidence" value="ECO:0007669"/>
    <property type="project" value="InterPro"/>
</dbReference>